<dbReference type="InterPro" id="IPR001387">
    <property type="entry name" value="Cro/C1-type_HTH"/>
</dbReference>
<dbReference type="Proteomes" id="UP000245212">
    <property type="component" value="Unassembled WGS sequence"/>
</dbReference>
<dbReference type="InterPro" id="IPR050807">
    <property type="entry name" value="TransReg_Diox_bact_type"/>
</dbReference>
<evidence type="ECO:0000313" key="4">
    <source>
        <dbReference type="Proteomes" id="UP000245212"/>
    </source>
</evidence>
<accession>A0A2V1K0X2</accession>
<dbReference type="GO" id="GO:0003677">
    <property type="term" value="F:DNA binding"/>
    <property type="evidence" value="ECO:0007669"/>
    <property type="project" value="UniProtKB-KW"/>
</dbReference>
<evidence type="ECO:0000313" key="3">
    <source>
        <dbReference type="EMBL" id="PWF23791.1"/>
    </source>
</evidence>
<dbReference type="Gene3D" id="1.10.260.40">
    <property type="entry name" value="lambda repressor-like DNA-binding domains"/>
    <property type="match status" value="1"/>
</dbReference>
<gene>
    <name evidence="3" type="ORF">DD235_05445</name>
</gene>
<proteinExistence type="predicted"/>
<dbReference type="AlphaFoldDB" id="A0A2V1K0X2"/>
<dbReference type="PROSITE" id="PS50943">
    <property type="entry name" value="HTH_CROC1"/>
    <property type="match status" value="1"/>
</dbReference>
<comment type="caution">
    <text evidence="3">The sequence shown here is derived from an EMBL/GenBank/DDBJ whole genome shotgun (WGS) entry which is preliminary data.</text>
</comment>
<keyword evidence="1" id="KW-0238">DNA-binding</keyword>
<dbReference type="PANTHER" id="PTHR46797:SF1">
    <property type="entry name" value="METHYLPHOSPHONATE SYNTHASE"/>
    <property type="match status" value="1"/>
</dbReference>
<dbReference type="InterPro" id="IPR010982">
    <property type="entry name" value="Lambda_DNA-bd_dom_sf"/>
</dbReference>
<organism evidence="3 4">
    <name type="scientific">Corticimicrobacter populi</name>
    <dbReference type="NCBI Taxonomy" id="2175229"/>
    <lineage>
        <taxon>Bacteria</taxon>
        <taxon>Pseudomonadati</taxon>
        <taxon>Pseudomonadota</taxon>
        <taxon>Betaproteobacteria</taxon>
        <taxon>Burkholderiales</taxon>
        <taxon>Alcaligenaceae</taxon>
        <taxon>Corticimicrobacter</taxon>
    </lineage>
</organism>
<dbReference type="CDD" id="cd00093">
    <property type="entry name" value="HTH_XRE"/>
    <property type="match status" value="1"/>
</dbReference>
<keyword evidence="4" id="KW-1185">Reference proteome</keyword>
<name>A0A2V1K0X2_9BURK</name>
<protein>
    <submittedName>
        <fullName evidence="3">Transcriptional regulator</fullName>
    </submittedName>
</protein>
<sequence length="100" mass="10732">MSIVSALKDIRQAHNLSQAALARQAGLSRMTINKIETGAVDPQVSTLEEVARALDVEFLVVPRHLKADLEAFLRSGGRYLGQPAGAEAPKSVVDQILSQP</sequence>
<dbReference type="SUPFAM" id="SSF47413">
    <property type="entry name" value="lambda repressor-like DNA-binding domains"/>
    <property type="match status" value="1"/>
</dbReference>
<dbReference type="RefSeq" id="WP_109061069.1">
    <property type="nucleotide sequence ID" value="NZ_QETA01000002.1"/>
</dbReference>
<dbReference type="GO" id="GO:0003700">
    <property type="term" value="F:DNA-binding transcription factor activity"/>
    <property type="evidence" value="ECO:0007669"/>
    <property type="project" value="TreeGrafter"/>
</dbReference>
<dbReference type="PANTHER" id="PTHR46797">
    <property type="entry name" value="HTH-TYPE TRANSCRIPTIONAL REGULATOR"/>
    <property type="match status" value="1"/>
</dbReference>
<dbReference type="SMART" id="SM00530">
    <property type="entry name" value="HTH_XRE"/>
    <property type="match status" value="1"/>
</dbReference>
<dbReference type="EMBL" id="QETA01000002">
    <property type="protein sequence ID" value="PWF23791.1"/>
    <property type="molecule type" value="Genomic_DNA"/>
</dbReference>
<evidence type="ECO:0000259" key="2">
    <source>
        <dbReference type="PROSITE" id="PS50943"/>
    </source>
</evidence>
<feature type="domain" description="HTH cro/C1-type" evidence="2">
    <location>
        <begin position="7"/>
        <end position="61"/>
    </location>
</feature>
<evidence type="ECO:0000256" key="1">
    <source>
        <dbReference type="ARBA" id="ARBA00023125"/>
    </source>
</evidence>
<dbReference type="Pfam" id="PF01381">
    <property type="entry name" value="HTH_3"/>
    <property type="match status" value="1"/>
</dbReference>
<dbReference type="GO" id="GO:0005829">
    <property type="term" value="C:cytosol"/>
    <property type="evidence" value="ECO:0007669"/>
    <property type="project" value="TreeGrafter"/>
</dbReference>
<reference evidence="4" key="1">
    <citation type="submission" date="2018-05" db="EMBL/GenBank/DDBJ databases">
        <authorList>
            <person name="Li Y."/>
        </authorList>
    </citation>
    <scope>NUCLEOTIDE SEQUENCE [LARGE SCALE GENOMIC DNA]</scope>
    <source>
        <strain evidence="4">3d-2-2</strain>
    </source>
</reference>